<reference evidence="11" key="1">
    <citation type="submission" date="2014-12" db="EMBL/GenBank/DDBJ databases">
        <title>Genome sequence of Clostridium beijerinckii strain 59B.</title>
        <authorList>
            <person name="Little G.T."/>
            <person name="Minton N.P."/>
        </authorList>
    </citation>
    <scope>NUCLEOTIDE SEQUENCE [LARGE SCALE GENOMIC DNA]</scope>
    <source>
        <strain evidence="11">59B</strain>
    </source>
</reference>
<dbReference type="OMA" id="HAIIEMC"/>
<dbReference type="InterPro" id="IPR014710">
    <property type="entry name" value="RmlC-like_jellyroll"/>
</dbReference>
<feature type="domain" description="Cyclic nucleotide-binding" evidence="4">
    <location>
        <begin position="13"/>
        <end position="118"/>
    </location>
</feature>
<dbReference type="EMBL" id="JADOEF010000001">
    <property type="protein sequence ID" value="MBF7807355.1"/>
    <property type="molecule type" value="Genomic_DNA"/>
</dbReference>
<dbReference type="Proteomes" id="UP000821656">
    <property type="component" value="Unassembled WGS sequence"/>
</dbReference>
<dbReference type="InterPro" id="IPR000595">
    <property type="entry name" value="cNMP-bd_dom"/>
</dbReference>
<evidence type="ECO:0000313" key="10">
    <source>
        <dbReference type="EMBL" id="NSB16902.1"/>
    </source>
</evidence>
<protein>
    <submittedName>
        <fullName evidence="6 9">cAMP-binding protein</fullName>
    </submittedName>
    <submittedName>
        <fullName evidence="7">Crp/Fnr family transcriptional regulator</fullName>
    </submittedName>
</protein>
<dbReference type="CDD" id="cd00038">
    <property type="entry name" value="CAP_ED"/>
    <property type="match status" value="1"/>
</dbReference>
<organism evidence="6 11">
    <name type="scientific">Clostridium beijerinckii</name>
    <name type="common">Clostridium MP</name>
    <dbReference type="NCBI Taxonomy" id="1520"/>
    <lineage>
        <taxon>Bacteria</taxon>
        <taxon>Bacillati</taxon>
        <taxon>Bacillota</taxon>
        <taxon>Clostridia</taxon>
        <taxon>Eubacteriales</taxon>
        <taxon>Clostridiaceae</taxon>
        <taxon>Clostridium</taxon>
    </lineage>
</organism>
<evidence type="ECO:0000313" key="6">
    <source>
        <dbReference type="EMBL" id="AJG97483.1"/>
    </source>
</evidence>
<evidence type="ECO:0000313" key="9">
    <source>
        <dbReference type="EMBL" id="NRV08264.1"/>
    </source>
</evidence>
<accession>A0A0B5QL66</accession>
<dbReference type="Proteomes" id="UP000631418">
    <property type="component" value="Unassembled WGS sequence"/>
</dbReference>
<dbReference type="PANTHER" id="PTHR24567:SF58">
    <property type="entry name" value="CYCLIC AMP-BINDING REGULATORY PROTEIN"/>
    <property type="match status" value="1"/>
</dbReference>
<evidence type="ECO:0000256" key="3">
    <source>
        <dbReference type="ARBA" id="ARBA00023163"/>
    </source>
</evidence>
<dbReference type="KEGG" id="cbei:LF65_00858"/>
<dbReference type="Proteomes" id="UP000822184">
    <property type="component" value="Unassembled WGS sequence"/>
</dbReference>
<sequence>MEDVLNKLKGNEFFQDLSVEEIRDLISNIGYNLRSYKKGEIIANEEDECNSLGFVLEGIVEIQRIYLSGKQIILKRLSNGDVFGEALVFSKKSKYPSTVIAFSDCNILYISRADILKLCTSDERVLGNFMSSLSNKIFMLNSKIKSIAFKSIKHKVINYILEQAKSQKSEIVKLKENKEEIASSLGIPRPSLSRELMNLRDLNYIEFDRNIIKILNIEELEAELFD</sequence>
<reference evidence="8" key="5">
    <citation type="submission" date="2020-11" db="EMBL/GenBank/DDBJ databases">
        <authorList>
            <person name="Thieme N."/>
            <person name="Liebl W."/>
            <person name="Zverlov V."/>
        </authorList>
    </citation>
    <scope>NUCLEOTIDE SEQUENCE</scope>
    <source>
        <strain evidence="8">NT08</strain>
    </source>
</reference>
<dbReference type="GO" id="GO:0003677">
    <property type="term" value="F:DNA binding"/>
    <property type="evidence" value="ECO:0007669"/>
    <property type="project" value="UniProtKB-KW"/>
</dbReference>
<reference evidence="7" key="6">
    <citation type="journal article" date="2022" name="Nat. Biotechnol.">
        <title>Carbon-negative production of acetone and isopropanol by gas fermentation at industrial pilot scale.</title>
        <authorList>
            <person name="Liew F.E."/>
            <person name="Nogle R."/>
            <person name="Abdalla T."/>
            <person name="Rasor B.J."/>
            <person name="Canter C."/>
            <person name="Jensen R.O."/>
            <person name="Wang L."/>
            <person name="Strutz J."/>
            <person name="Chirania P."/>
            <person name="De Tissera S."/>
            <person name="Mueller A.P."/>
            <person name="Ruan Z."/>
            <person name="Gao A."/>
            <person name="Tran L."/>
            <person name="Engle N.L."/>
            <person name="Bromley J.C."/>
            <person name="Daniell J."/>
            <person name="Conrado R."/>
            <person name="Tschaplinski T.J."/>
            <person name="Giannone R.J."/>
            <person name="Hettich R.L."/>
            <person name="Karim A.S."/>
            <person name="Simpson S.D."/>
            <person name="Brown S.D."/>
            <person name="Leang C."/>
            <person name="Jewett M.C."/>
            <person name="Kopke M."/>
        </authorList>
    </citation>
    <scope>NUCLEOTIDE SEQUENCE</scope>
    <source>
        <strain evidence="7">DJ015</strain>
    </source>
</reference>
<keyword evidence="1" id="KW-0805">Transcription regulation</keyword>
<dbReference type="EMBL" id="JABSXK010000001">
    <property type="protein sequence ID" value="NRV08264.1"/>
    <property type="molecule type" value="Genomic_DNA"/>
</dbReference>
<dbReference type="SUPFAM" id="SSF51206">
    <property type="entry name" value="cAMP-binding domain-like"/>
    <property type="match status" value="1"/>
</dbReference>
<dbReference type="InterPro" id="IPR050397">
    <property type="entry name" value="Env_Response_Regulators"/>
</dbReference>
<dbReference type="RefSeq" id="WP_011968124.1">
    <property type="nucleotide sequence ID" value="NZ_BKAK01000007.1"/>
</dbReference>
<dbReference type="PANTHER" id="PTHR24567">
    <property type="entry name" value="CRP FAMILY TRANSCRIPTIONAL REGULATORY PROTEIN"/>
    <property type="match status" value="1"/>
</dbReference>
<dbReference type="PROSITE" id="PS51063">
    <property type="entry name" value="HTH_CRP_2"/>
    <property type="match status" value="1"/>
</dbReference>
<dbReference type="EMBL" id="JABAGV010000023">
    <property type="protein sequence ID" value="MBC2475197.1"/>
    <property type="molecule type" value="Genomic_DNA"/>
</dbReference>
<dbReference type="GeneID" id="66343721"/>
<dbReference type="GO" id="GO:0005829">
    <property type="term" value="C:cytosol"/>
    <property type="evidence" value="ECO:0007669"/>
    <property type="project" value="TreeGrafter"/>
</dbReference>
<dbReference type="Proteomes" id="UP000031866">
    <property type="component" value="Chromosome"/>
</dbReference>
<dbReference type="EMBL" id="JABTDW010000001">
    <property type="protein sequence ID" value="NSB16902.1"/>
    <property type="molecule type" value="Genomic_DNA"/>
</dbReference>
<dbReference type="Proteomes" id="UP001194098">
    <property type="component" value="Unassembled WGS sequence"/>
</dbReference>
<dbReference type="OrthoDB" id="3176638at2"/>
<dbReference type="SUPFAM" id="SSF46785">
    <property type="entry name" value="Winged helix' DNA-binding domain"/>
    <property type="match status" value="1"/>
</dbReference>
<evidence type="ECO:0000256" key="2">
    <source>
        <dbReference type="ARBA" id="ARBA00023125"/>
    </source>
</evidence>
<keyword evidence="3" id="KW-0804">Transcription</keyword>
<evidence type="ECO:0000313" key="8">
    <source>
        <dbReference type="EMBL" id="MBF7807355.1"/>
    </source>
</evidence>
<keyword evidence="2" id="KW-0238">DNA-binding</keyword>
<dbReference type="AlphaFoldDB" id="A0A0B5QL66"/>
<dbReference type="Gene3D" id="2.60.120.10">
    <property type="entry name" value="Jelly Rolls"/>
    <property type="match status" value="1"/>
</dbReference>
<dbReference type="STRING" id="1520.LF65_00858"/>
<reference evidence="6" key="2">
    <citation type="submission" date="2016-02" db="EMBL/GenBank/DDBJ databases">
        <title>Genome sequence of Clostridium beijerinckii strain 59B.</title>
        <authorList>
            <person name="Little G.T."/>
            <person name="Minton N.P."/>
        </authorList>
    </citation>
    <scope>NUCLEOTIDE SEQUENCE</scope>
    <source>
        <strain evidence="6">NCIMB 14988</strain>
    </source>
</reference>
<dbReference type="InterPro" id="IPR012318">
    <property type="entry name" value="HTH_CRP"/>
</dbReference>
<dbReference type="EMBL" id="CP010086">
    <property type="protein sequence ID" value="AJG97483.1"/>
    <property type="molecule type" value="Genomic_DNA"/>
</dbReference>
<dbReference type="Pfam" id="PF00027">
    <property type="entry name" value="cNMP_binding"/>
    <property type="match status" value="1"/>
</dbReference>
<evidence type="ECO:0000313" key="11">
    <source>
        <dbReference type="Proteomes" id="UP000031866"/>
    </source>
</evidence>
<reference evidence="7" key="3">
    <citation type="submission" date="2020-04" db="EMBL/GenBank/DDBJ databases">
        <authorList>
            <person name="Brown S."/>
        </authorList>
    </citation>
    <scope>NUCLEOTIDE SEQUENCE</scope>
    <source>
        <strain evidence="7">DJ015</strain>
    </source>
</reference>
<dbReference type="PROSITE" id="PS50042">
    <property type="entry name" value="CNMP_BINDING_3"/>
    <property type="match status" value="1"/>
</dbReference>
<evidence type="ECO:0000259" key="5">
    <source>
        <dbReference type="PROSITE" id="PS51063"/>
    </source>
</evidence>
<dbReference type="Pfam" id="PF13545">
    <property type="entry name" value="HTH_Crp_2"/>
    <property type="match status" value="1"/>
</dbReference>
<evidence type="ECO:0000256" key="1">
    <source>
        <dbReference type="ARBA" id="ARBA00023015"/>
    </source>
</evidence>
<dbReference type="InterPro" id="IPR018490">
    <property type="entry name" value="cNMP-bd_dom_sf"/>
</dbReference>
<reference evidence="9" key="4">
    <citation type="submission" date="2020-05" db="EMBL/GenBank/DDBJ databases">
        <title>Genomic insights into acetone-butanol-ethanol (ABE) fermentation by sequencing solventogenic clostridia strains.</title>
        <authorList>
            <person name="Brown S."/>
        </authorList>
    </citation>
    <scope>NUCLEOTIDE SEQUENCE</scope>
    <source>
        <strain evidence="10">DJ123</strain>
        <strain evidence="9">DJ126</strain>
    </source>
</reference>
<dbReference type="InterPro" id="IPR036390">
    <property type="entry name" value="WH_DNA-bd_sf"/>
</dbReference>
<evidence type="ECO:0000313" key="7">
    <source>
        <dbReference type="EMBL" id="MBC2475197.1"/>
    </source>
</evidence>
<feature type="domain" description="HTH crp-type" evidence="5">
    <location>
        <begin position="150"/>
        <end position="218"/>
    </location>
</feature>
<name>A0A0B5QL66_CLOBE</name>
<dbReference type="GO" id="GO:0003700">
    <property type="term" value="F:DNA-binding transcription factor activity"/>
    <property type="evidence" value="ECO:0007669"/>
    <property type="project" value="TreeGrafter"/>
</dbReference>
<dbReference type="SMART" id="SM00100">
    <property type="entry name" value="cNMP"/>
    <property type="match status" value="1"/>
</dbReference>
<gene>
    <name evidence="10" type="ORF">BCD95_005161</name>
    <name evidence="9" type="ORF">DFH45_001227</name>
    <name evidence="7" type="ORF">HGI39_10840</name>
    <name evidence="8" type="ORF">IS491_01210</name>
    <name evidence="6" type="ORF">LF65_00858</name>
</gene>
<evidence type="ECO:0000259" key="4">
    <source>
        <dbReference type="PROSITE" id="PS50042"/>
    </source>
</evidence>
<proteinExistence type="predicted"/>